<evidence type="ECO:0000256" key="2">
    <source>
        <dbReference type="ARBA" id="ARBA00022487"/>
    </source>
</evidence>
<dbReference type="Proteomes" id="UP000799767">
    <property type="component" value="Unassembled WGS sequence"/>
</dbReference>
<evidence type="ECO:0000256" key="3">
    <source>
        <dbReference type="ARBA" id="ARBA00022651"/>
    </source>
</evidence>
<dbReference type="Pfam" id="PF07519">
    <property type="entry name" value="Tannase"/>
    <property type="match status" value="1"/>
</dbReference>
<reference evidence="11" key="1">
    <citation type="journal article" date="2020" name="Stud. Mycol.">
        <title>101 Dothideomycetes genomes: a test case for predicting lifestyles and emergence of pathogens.</title>
        <authorList>
            <person name="Haridas S."/>
            <person name="Albert R."/>
            <person name="Binder M."/>
            <person name="Bloem J."/>
            <person name="Labutti K."/>
            <person name="Salamov A."/>
            <person name="Andreopoulos B."/>
            <person name="Baker S."/>
            <person name="Barry K."/>
            <person name="Bills G."/>
            <person name="Bluhm B."/>
            <person name="Cannon C."/>
            <person name="Castanera R."/>
            <person name="Culley D."/>
            <person name="Daum C."/>
            <person name="Ezra D."/>
            <person name="Gonzalez J."/>
            <person name="Henrissat B."/>
            <person name="Kuo A."/>
            <person name="Liang C."/>
            <person name="Lipzen A."/>
            <person name="Lutzoni F."/>
            <person name="Magnuson J."/>
            <person name="Mondo S."/>
            <person name="Nolan M."/>
            <person name="Ohm R."/>
            <person name="Pangilinan J."/>
            <person name="Park H.-J."/>
            <person name="Ramirez L."/>
            <person name="Alfaro M."/>
            <person name="Sun H."/>
            <person name="Tritt A."/>
            <person name="Yoshinaga Y."/>
            <person name="Zwiers L.-H."/>
            <person name="Turgeon B."/>
            <person name="Goodwin S."/>
            <person name="Spatafora J."/>
            <person name="Crous P."/>
            <person name="Grigoriev I."/>
        </authorList>
    </citation>
    <scope>NUCLEOTIDE SEQUENCE</scope>
    <source>
        <strain evidence="11">CBS 113389</strain>
    </source>
</reference>
<dbReference type="InterPro" id="IPR011118">
    <property type="entry name" value="Tannase/feruloyl_esterase"/>
</dbReference>
<dbReference type="EC" id="3.1.1.-" evidence="10"/>
<evidence type="ECO:0000256" key="5">
    <source>
        <dbReference type="ARBA" id="ARBA00022729"/>
    </source>
</evidence>
<gene>
    <name evidence="11" type="ORF">BDY17DRAFT_203076</name>
</gene>
<name>A0A6A6PLU1_9PEZI</name>
<keyword evidence="12" id="KW-1185">Reference proteome</keyword>
<dbReference type="PANTHER" id="PTHR33938:SF15">
    <property type="entry name" value="FERULOYL ESTERASE B-RELATED"/>
    <property type="match status" value="1"/>
</dbReference>
<dbReference type="PANTHER" id="PTHR33938">
    <property type="entry name" value="FERULOYL ESTERASE B-RELATED"/>
    <property type="match status" value="1"/>
</dbReference>
<comment type="similarity">
    <text evidence="1 10">Belongs to the tannase family.</text>
</comment>
<comment type="catalytic activity">
    <reaction evidence="9">
        <text>feruloyl-polysaccharide + H2O = ferulate + polysaccharide.</text>
        <dbReference type="EC" id="3.1.1.73"/>
    </reaction>
</comment>
<evidence type="ECO:0000313" key="11">
    <source>
        <dbReference type="EMBL" id="KAF2480952.1"/>
    </source>
</evidence>
<evidence type="ECO:0000256" key="1">
    <source>
        <dbReference type="ARBA" id="ARBA00006249"/>
    </source>
</evidence>
<evidence type="ECO:0000256" key="10">
    <source>
        <dbReference type="RuleBase" id="RU361238"/>
    </source>
</evidence>
<keyword evidence="3" id="KW-0119">Carbohydrate metabolism</keyword>
<evidence type="ECO:0000256" key="4">
    <source>
        <dbReference type="ARBA" id="ARBA00022723"/>
    </source>
</evidence>
<dbReference type="AlphaFoldDB" id="A0A6A6PLU1"/>
<evidence type="ECO:0000256" key="6">
    <source>
        <dbReference type="ARBA" id="ARBA00022801"/>
    </source>
</evidence>
<feature type="chain" id="PRO_5025714515" description="Carboxylic ester hydrolase" evidence="10">
    <location>
        <begin position="18"/>
        <end position="513"/>
    </location>
</feature>
<organism evidence="11 12">
    <name type="scientific">Neohortaea acidophila</name>
    <dbReference type="NCBI Taxonomy" id="245834"/>
    <lineage>
        <taxon>Eukaryota</taxon>
        <taxon>Fungi</taxon>
        <taxon>Dikarya</taxon>
        <taxon>Ascomycota</taxon>
        <taxon>Pezizomycotina</taxon>
        <taxon>Dothideomycetes</taxon>
        <taxon>Dothideomycetidae</taxon>
        <taxon>Mycosphaerellales</taxon>
        <taxon>Teratosphaeriaceae</taxon>
        <taxon>Neohortaea</taxon>
    </lineage>
</organism>
<dbReference type="GO" id="GO:0030600">
    <property type="term" value="F:feruloyl esterase activity"/>
    <property type="evidence" value="ECO:0007669"/>
    <property type="project" value="UniProtKB-EC"/>
</dbReference>
<dbReference type="GO" id="GO:0045493">
    <property type="term" value="P:xylan catabolic process"/>
    <property type="evidence" value="ECO:0007669"/>
    <property type="project" value="UniProtKB-KW"/>
</dbReference>
<dbReference type="RefSeq" id="XP_033587522.1">
    <property type="nucleotide sequence ID" value="XM_033730126.1"/>
</dbReference>
<keyword evidence="7" id="KW-0106">Calcium</keyword>
<sequence>MLRSFLGAAALAVTAHAATIQSTPAQQCQSFANGLDLSEYNTTIINSTYFATDEYLFVVGTTNNAPFCQIFAQTVYGSPGTTVWAIWLPETSDYQGRFLAVGDGGFAGVIEYDSMLADFNLGLGFAVAGGDGGHSALTNDAGEGAPGVYLPFLHHQEEVLGWIHNGISIFTPPAKAITEARYNSIKHAYYDGCSTGGAQGFALAQFHPTLFQGIVASSPGNYYSHLALSFLWNDLATDTVGTYIPQTQLTAMTAAVVAKCGGPDGVINNPPACQFDVDSFACNATNLSLNNTACLTDAQLAAAKKIYAGPTNSNTGAQLYPGFAFGSESSWLLQEGLLADSFSIPILQNLVYDDLGYDASTFNFSSADVAAVNEKAGTLIDEIDPDIQQFHAGGGKLLSVQGWADPLNSPFWPIEHLQQVQAAFGGNVSSWFELFMSPGTGHCGSNDLYPDAPGTYATTAALVAWVEQGSTPAQIEASMPPSGANITRKLCPYPQIAEYTGTDPDDWTSYTCT</sequence>
<dbReference type="InterPro" id="IPR029058">
    <property type="entry name" value="AB_hydrolase_fold"/>
</dbReference>
<proteinExistence type="inferred from homology"/>
<dbReference type="OrthoDB" id="3039123at2759"/>
<keyword evidence="2" id="KW-0719">Serine esterase</keyword>
<keyword evidence="3" id="KW-0858">Xylan degradation</keyword>
<evidence type="ECO:0000313" key="12">
    <source>
        <dbReference type="Proteomes" id="UP000799767"/>
    </source>
</evidence>
<protein>
    <recommendedName>
        <fullName evidence="10">Carboxylic ester hydrolase</fullName>
        <ecNumber evidence="10">3.1.1.-</ecNumber>
    </recommendedName>
</protein>
<accession>A0A6A6PLU1</accession>
<keyword evidence="6 10" id="KW-0378">Hydrolase</keyword>
<dbReference type="GO" id="GO:0046872">
    <property type="term" value="F:metal ion binding"/>
    <property type="evidence" value="ECO:0007669"/>
    <property type="project" value="UniProtKB-KW"/>
</dbReference>
<keyword evidence="3" id="KW-0624">Polysaccharide degradation</keyword>
<dbReference type="GeneID" id="54471128"/>
<keyword evidence="8" id="KW-1015">Disulfide bond</keyword>
<dbReference type="EMBL" id="MU001639">
    <property type="protein sequence ID" value="KAF2480952.1"/>
    <property type="molecule type" value="Genomic_DNA"/>
</dbReference>
<dbReference type="SUPFAM" id="SSF53474">
    <property type="entry name" value="alpha/beta-Hydrolases"/>
    <property type="match status" value="1"/>
</dbReference>
<evidence type="ECO:0000256" key="8">
    <source>
        <dbReference type="ARBA" id="ARBA00023157"/>
    </source>
</evidence>
<keyword evidence="5 10" id="KW-0732">Signal</keyword>
<feature type="signal peptide" evidence="10">
    <location>
        <begin position="1"/>
        <end position="17"/>
    </location>
</feature>
<keyword evidence="4" id="KW-0479">Metal-binding</keyword>
<evidence type="ECO:0000256" key="9">
    <source>
        <dbReference type="ARBA" id="ARBA00034075"/>
    </source>
</evidence>
<evidence type="ECO:0000256" key="7">
    <source>
        <dbReference type="ARBA" id="ARBA00022837"/>
    </source>
</evidence>